<sequence>MLFSGALPAGRAALAMRVLLDHLRHEIQTVLHGRRGTLKGFAIDRFGHHVVAQAQRDVFDLFDRMGKRRDACGIDRLHLLDEAKKVVELGKRVFGVGVGQFEPREMRDALNIGQGQSHAVTGKSGRPPQREKSAATVGYDAGG</sequence>
<protein>
    <submittedName>
        <fullName evidence="2">Uncharacterized protein</fullName>
    </submittedName>
</protein>
<evidence type="ECO:0000313" key="2">
    <source>
        <dbReference type="EMBL" id="MDP9645543.1"/>
    </source>
</evidence>
<reference evidence="2" key="1">
    <citation type="submission" date="2023-07" db="EMBL/GenBank/DDBJ databases">
        <title>Sorghum-associated microbial communities from plants grown in Nebraska, USA.</title>
        <authorList>
            <person name="Schachtman D."/>
        </authorList>
    </citation>
    <scope>NUCLEOTIDE SEQUENCE</scope>
    <source>
        <strain evidence="2">DS1061</strain>
    </source>
</reference>
<organism evidence="2 3">
    <name type="scientific">Paraburkholderia caledonica</name>
    <dbReference type="NCBI Taxonomy" id="134536"/>
    <lineage>
        <taxon>Bacteria</taxon>
        <taxon>Pseudomonadati</taxon>
        <taxon>Pseudomonadota</taxon>
        <taxon>Betaproteobacteria</taxon>
        <taxon>Burkholderiales</taxon>
        <taxon>Burkholderiaceae</taxon>
        <taxon>Paraburkholderia</taxon>
    </lineage>
</organism>
<dbReference type="Proteomes" id="UP001229486">
    <property type="component" value="Unassembled WGS sequence"/>
</dbReference>
<accession>A0AB73I6A4</accession>
<proteinExistence type="predicted"/>
<gene>
    <name evidence="2" type="ORF">J2793_000965</name>
</gene>
<evidence type="ECO:0000256" key="1">
    <source>
        <dbReference type="SAM" id="MobiDB-lite"/>
    </source>
</evidence>
<name>A0AB73I6A4_9BURK</name>
<feature type="region of interest" description="Disordered" evidence="1">
    <location>
        <begin position="113"/>
        <end position="143"/>
    </location>
</feature>
<comment type="caution">
    <text evidence="2">The sequence shown here is derived from an EMBL/GenBank/DDBJ whole genome shotgun (WGS) entry which is preliminary data.</text>
</comment>
<evidence type="ECO:0000313" key="3">
    <source>
        <dbReference type="Proteomes" id="UP001229486"/>
    </source>
</evidence>
<dbReference type="EMBL" id="JAURTK010000001">
    <property type="protein sequence ID" value="MDP9645543.1"/>
    <property type="molecule type" value="Genomic_DNA"/>
</dbReference>
<dbReference type="AlphaFoldDB" id="A0AB73I6A4"/>